<accession>A0ABR7JNG7</accession>
<proteinExistence type="predicted"/>
<evidence type="ECO:0000313" key="2">
    <source>
        <dbReference type="Proteomes" id="UP000609849"/>
    </source>
</evidence>
<keyword evidence="2" id="KW-1185">Reference proteome</keyword>
<dbReference type="RefSeq" id="WP_147541219.1">
    <property type="nucleotide sequence ID" value="NZ_JACRWE010000003.1"/>
</dbReference>
<gene>
    <name evidence="1" type="ORF">H8923_06780</name>
</gene>
<evidence type="ECO:0000313" key="1">
    <source>
        <dbReference type="EMBL" id="MBC5996463.1"/>
    </source>
</evidence>
<protein>
    <submittedName>
        <fullName evidence="1">Uncharacterized protein</fullName>
    </submittedName>
</protein>
<sequence length="380" mass="44533">MKNNNGKFRKKKIYFTQVSNYALRDKFLSFSAKGLYSLIQSYITIPDFDLYKSFLMEISEEGRTAFDRTWKELQELGYLKVYKMKDEETGTFYYEYELLDESELNDDDRFNKAKEIKKNVYKTVNNGFKKKGTIVSVNGNSPDTQTVNVDKNVEKTPITQTMHMDKSIDTDCNSGDCDSIIILNNNTYSVVVEEHHEQEESIDKNINVTIVETKCKLKRKLTDTQKEFVSTCNTDKLLKSIEIANEINPESYTFGYIKEIYNNDKNFIEKKKAPVTRNNKDFNKSNIQNYNNIIDNFEPKYNHKNRFNAGSNNDAIFSFGSAEALEKHLFEVQSKKFNNRSIKHEFKKTSFHNFKESFTKYSPEELDLKIKESQRLKYGE</sequence>
<dbReference type="Proteomes" id="UP000609849">
    <property type="component" value="Unassembled WGS sequence"/>
</dbReference>
<comment type="caution">
    <text evidence="1">The sequence shown here is derived from an EMBL/GenBank/DDBJ whole genome shotgun (WGS) entry which is preliminary data.</text>
</comment>
<dbReference type="EMBL" id="JACRWE010000003">
    <property type="protein sequence ID" value="MBC5996463.1"/>
    <property type="molecule type" value="Genomic_DNA"/>
</dbReference>
<name>A0ABR7JNG7_9FIRM</name>
<organism evidence="1 2">
    <name type="scientific">Romboutsia faecis</name>
    <dbReference type="NCBI Taxonomy" id="2764597"/>
    <lineage>
        <taxon>Bacteria</taxon>
        <taxon>Bacillati</taxon>
        <taxon>Bacillota</taxon>
        <taxon>Clostridia</taxon>
        <taxon>Peptostreptococcales</taxon>
        <taxon>Peptostreptococcaceae</taxon>
        <taxon>Romboutsia</taxon>
    </lineage>
</organism>
<reference evidence="1 2" key="1">
    <citation type="submission" date="2020-08" db="EMBL/GenBank/DDBJ databases">
        <authorList>
            <person name="Liu C."/>
            <person name="Sun Q."/>
        </authorList>
    </citation>
    <scope>NUCLEOTIDE SEQUENCE [LARGE SCALE GENOMIC DNA]</scope>
    <source>
        <strain evidence="1 2">NSJ-18</strain>
    </source>
</reference>